<feature type="region of interest" description="Disordered" evidence="1">
    <location>
        <begin position="67"/>
        <end position="124"/>
    </location>
</feature>
<keyword evidence="3" id="KW-1185">Reference proteome</keyword>
<organism evidence="2 3">
    <name type="scientific">Lentinula aciculospora</name>
    <dbReference type="NCBI Taxonomy" id="153920"/>
    <lineage>
        <taxon>Eukaryota</taxon>
        <taxon>Fungi</taxon>
        <taxon>Dikarya</taxon>
        <taxon>Basidiomycota</taxon>
        <taxon>Agaricomycotina</taxon>
        <taxon>Agaricomycetes</taxon>
        <taxon>Agaricomycetidae</taxon>
        <taxon>Agaricales</taxon>
        <taxon>Marasmiineae</taxon>
        <taxon>Omphalotaceae</taxon>
        <taxon>Lentinula</taxon>
    </lineage>
</organism>
<gene>
    <name evidence="2" type="ORF">J3R30DRAFT_3684930</name>
</gene>
<feature type="compositionally biased region" description="Basic and acidic residues" evidence="1">
    <location>
        <begin position="92"/>
        <end position="111"/>
    </location>
</feature>
<evidence type="ECO:0000313" key="2">
    <source>
        <dbReference type="EMBL" id="KAJ4473054.1"/>
    </source>
</evidence>
<dbReference type="EMBL" id="JAOTPV010000018">
    <property type="protein sequence ID" value="KAJ4473054.1"/>
    <property type="molecule type" value="Genomic_DNA"/>
</dbReference>
<sequence>MTPFPQQNLTELVSSALQLKRKKPPVFSKHSEEIAPQYAMVHSRSALIAIIVVGAVHPTLAHPVKGPEAASTVPNYGPPDSPSALASPVSHKFVERRHNADDSSNHTRGEDAPSGSKNQPSISSAPKEILIRTSQGSNVPNLDRPSRAHLPVQVCPVSKAISTFLAVLDLILSLEMLRIRSYLNLMHTPAVIPSMLGSPGLSETEELLWNRGPHTVRSTYHEELD</sequence>
<comment type="caution">
    <text evidence="2">The sequence shown here is derived from an EMBL/GenBank/DDBJ whole genome shotgun (WGS) entry which is preliminary data.</text>
</comment>
<dbReference type="Proteomes" id="UP001150266">
    <property type="component" value="Unassembled WGS sequence"/>
</dbReference>
<accession>A0A9W9A364</accession>
<proteinExistence type="predicted"/>
<name>A0A9W9A364_9AGAR</name>
<reference evidence="2" key="1">
    <citation type="submission" date="2022-08" db="EMBL/GenBank/DDBJ databases">
        <title>A Global Phylogenomic Analysis of the Shiitake Genus Lentinula.</title>
        <authorList>
            <consortium name="DOE Joint Genome Institute"/>
            <person name="Sierra-Patev S."/>
            <person name="Min B."/>
            <person name="Naranjo-Ortiz M."/>
            <person name="Looney B."/>
            <person name="Konkel Z."/>
            <person name="Slot J.C."/>
            <person name="Sakamoto Y."/>
            <person name="Steenwyk J.L."/>
            <person name="Rokas A."/>
            <person name="Carro J."/>
            <person name="Camarero S."/>
            <person name="Ferreira P."/>
            <person name="Molpeceres G."/>
            <person name="Ruiz-Duenas F.J."/>
            <person name="Serrano A."/>
            <person name="Henrissat B."/>
            <person name="Drula E."/>
            <person name="Hughes K.W."/>
            <person name="Mata J.L."/>
            <person name="Ishikawa N.K."/>
            <person name="Vargas-Isla R."/>
            <person name="Ushijima S."/>
            <person name="Smith C.A."/>
            <person name="Ahrendt S."/>
            <person name="Andreopoulos W."/>
            <person name="He G."/>
            <person name="Labutti K."/>
            <person name="Lipzen A."/>
            <person name="Ng V."/>
            <person name="Riley R."/>
            <person name="Sandor L."/>
            <person name="Barry K."/>
            <person name="Martinez A.T."/>
            <person name="Xiao Y."/>
            <person name="Gibbons J.G."/>
            <person name="Terashima K."/>
            <person name="Grigoriev I.V."/>
            <person name="Hibbett D.S."/>
        </authorList>
    </citation>
    <scope>NUCLEOTIDE SEQUENCE</scope>
    <source>
        <strain evidence="2">JLM2183</strain>
    </source>
</reference>
<feature type="compositionally biased region" description="Polar residues" evidence="1">
    <location>
        <begin position="115"/>
        <end position="124"/>
    </location>
</feature>
<dbReference type="AlphaFoldDB" id="A0A9W9A364"/>
<evidence type="ECO:0000256" key="1">
    <source>
        <dbReference type="SAM" id="MobiDB-lite"/>
    </source>
</evidence>
<evidence type="ECO:0000313" key="3">
    <source>
        <dbReference type="Proteomes" id="UP001150266"/>
    </source>
</evidence>
<protein>
    <submittedName>
        <fullName evidence="2">Uncharacterized protein</fullName>
    </submittedName>
</protein>